<dbReference type="InterPro" id="IPR036849">
    <property type="entry name" value="Enolase-like_C_sf"/>
</dbReference>
<evidence type="ECO:0000256" key="8">
    <source>
        <dbReference type="ARBA" id="ARBA00023152"/>
    </source>
</evidence>
<proteinExistence type="inferred from homology"/>
<dbReference type="InterPro" id="IPR020809">
    <property type="entry name" value="Enolase_CS"/>
</dbReference>
<evidence type="ECO:0000256" key="1">
    <source>
        <dbReference type="ARBA" id="ARBA00001946"/>
    </source>
</evidence>
<keyword evidence="6" id="KW-0964">Secreted</keyword>
<evidence type="ECO:0000256" key="5">
    <source>
        <dbReference type="ARBA" id="ARBA00017068"/>
    </source>
</evidence>
<dbReference type="EMBL" id="MFMC01000026">
    <property type="protein sequence ID" value="OGG77112.1"/>
    <property type="molecule type" value="Genomic_DNA"/>
</dbReference>
<dbReference type="GO" id="GO:0000015">
    <property type="term" value="C:phosphopyruvate hydratase complex"/>
    <property type="evidence" value="ECO:0007669"/>
    <property type="project" value="InterPro"/>
</dbReference>
<evidence type="ECO:0000256" key="4">
    <source>
        <dbReference type="ARBA" id="ARBA00012058"/>
    </source>
</evidence>
<comment type="cofactor">
    <cofactor evidence="1">
        <name>Mg(2+)</name>
        <dbReference type="ChEBI" id="CHEBI:18420"/>
    </cofactor>
</comment>
<evidence type="ECO:0000256" key="9">
    <source>
        <dbReference type="ARBA" id="ARBA00023239"/>
    </source>
</evidence>
<reference evidence="11 12" key="1">
    <citation type="journal article" date="2016" name="Nat. Commun.">
        <title>Thousands of microbial genomes shed light on interconnected biogeochemical processes in an aquifer system.</title>
        <authorList>
            <person name="Anantharaman K."/>
            <person name="Brown C.T."/>
            <person name="Hug L.A."/>
            <person name="Sharon I."/>
            <person name="Castelle C.J."/>
            <person name="Probst A.J."/>
            <person name="Thomas B.C."/>
            <person name="Singh A."/>
            <person name="Wilkins M.J."/>
            <person name="Karaoz U."/>
            <person name="Brodie E.L."/>
            <person name="Williams K.H."/>
            <person name="Hubbard S.S."/>
            <person name="Banfield J.F."/>
        </authorList>
    </citation>
    <scope>NUCLEOTIDE SEQUENCE [LARGE SCALE GENOMIC DNA]</scope>
</reference>
<feature type="domain" description="Enolase C-terminal TIM barrel" evidence="10">
    <location>
        <begin position="26"/>
        <end position="310"/>
    </location>
</feature>
<dbReference type="PRINTS" id="PR00148">
    <property type="entry name" value="ENOLASE"/>
</dbReference>
<protein>
    <recommendedName>
        <fullName evidence="5">Enolase</fullName>
        <ecNumber evidence="4">4.2.1.11</ecNumber>
    </recommendedName>
</protein>
<comment type="similarity">
    <text evidence="3">Belongs to the enolase family.</text>
</comment>
<dbReference type="PANTHER" id="PTHR11902">
    <property type="entry name" value="ENOLASE"/>
    <property type="match status" value="1"/>
</dbReference>
<keyword evidence="8" id="KW-0324">Glycolysis</keyword>
<dbReference type="CDD" id="cd03313">
    <property type="entry name" value="enolase"/>
    <property type="match status" value="1"/>
</dbReference>
<dbReference type="STRING" id="1798515.A3B35_00745"/>
<dbReference type="GO" id="GO:0006096">
    <property type="term" value="P:glycolytic process"/>
    <property type="evidence" value="ECO:0007669"/>
    <property type="project" value="UniProtKB-UniPathway"/>
</dbReference>
<accession>A0A1F6EUF3</accession>
<keyword evidence="11" id="KW-0670">Pyruvate</keyword>
<dbReference type="UniPathway" id="UPA00109">
    <property type="reaction ID" value="UER00187"/>
</dbReference>
<dbReference type="Gene3D" id="3.20.20.120">
    <property type="entry name" value="Enolase-like C-terminal domain"/>
    <property type="match status" value="1"/>
</dbReference>
<dbReference type="InterPro" id="IPR000941">
    <property type="entry name" value="Enolase"/>
</dbReference>
<name>A0A1F6EUF3_9BACT</name>
<dbReference type="AlphaFoldDB" id="A0A1F6EUF3"/>
<keyword evidence="7" id="KW-0460">Magnesium</keyword>
<dbReference type="SUPFAM" id="SSF51604">
    <property type="entry name" value="Enolase C-terminal domain-like"/>
    <property type="match status" value="1"/>
</dbReference>
<evidence type="ECO:0000256" key="7">
    <source>
        <dbReference type="ARBA" id="ARBA00022842"/>
    </source>
</evidence>
<dbReference type="PROSITE" id="PS00164">
    <property type="entry name" value="ENOLASE"/>
    <property type="match status" value="1"/>
</dbReference>
<dbReference type="SMART" id="SM01192">
    <property type="entry name" value="Enolase_C"/>
    <property type="match status" value="1"/>
</dbReference>
<evidence type="ECO:0000259" key="10">
    <source>
        <dbReference type="SMART" id="SM01192"/>
    </source>
</evidence>
<comment type="pathway">
    <text evidence="2">Carbohydrate degradation; glycolysis; pyruvate from D-glyceraldehyde 3-phosphate: step 4/5.</text>
</comment>
<dbReference type="PANTHER" id="PTHR11902:SF1">
    <property type="entry name" value="ENOLASE"/>
    <property type="match status" value="1"/>
</dbReference>
<dbReference type="SFLD" id="SFLDS00001">
    <property type="entry name" value="Enolase"/>
    <property type="match status" value="1"/>
</dbReference>
<evidence type="ECO:0000313" key="11">
    <source>
        <dbReference type="EMBL" id="OGG77112.1"/>
    </source>
</evidence>
<organism evidence="11 12">
    <name type="scientific">Candidatus Kaiserbacteria bacterium RIFCSPLOWO2_01_FULL_54_24</name>
    <dbReference type="NCBI Taxonomy" id="1798515"/>
    <lineage>
        <taxon>Bacteria</taxon>
        <taxon>Candidatus Kaiseribacteriota</taxon>
    </lineage>
</organism>
<dbReference type="Pfam" id="PF00113">
    <property type="entry name" value="Enolase_C"/>
    <property type="match status" value="1"/>
</dbReference>
<dbReference type="Proteomes" id="UP000177215">
    <property type="component" value="Unassembled WGS sequence"/>
</dbReference>
<gene>
    <name evidence="11" type="ORF">A3B35_00745</name>
</gene>
<dbReference type="GO" id="GO:0000287">
    <property type="term" value="F:magnesium ion binding"/>
    <property type="evidence" value="ECO:0007669"/>
    <property type="project" value="InterPro"/>
</dbReference>
<dbReference type="SFLD" id="SFLDG00178">
    <property type="entry name" value="enolase"/>
    <property type="match status" value="1"/>
</dbReference>
<evidence type="ECO:0000313" key="12">
    <source>
        <dbReference type="Proteomes" id="UP000177215"/>
    </source>
</evidence>
<dbReference type="GO" id="GO:0004634">
    <property type="term" value="F:phosphopyruvate hydratase activity"/>
    <property type="evidence" value="ECO:0007669"/>
    <property type="project" value="UniProtKB-EC"/>
</dbReference>
<sequence length="311" mass="33645">AAHAAARSRGVPLYEYIRSLSSAPREPVLPVPQCNILNGGAHTNWESTDIQEFMVMPVGAPSFREGLRMVAEIFHALKKVLQEKAFGTTVGDEGGFAPKVTGNEEALTLIAEAIEKAGYKLGTDVVLALDVAPSEFFESGVYKLPKEGKKLSSAEMVAWYGELKKRYPIPSIEDGLAEDDWDGWRNMTVALGKDTQLVGDDLLVTNVNFLERAIKEKAANAILIKVNQIGTLTETVAAVDMAHASGWKAVISHRSGETEDTTIAHLAVGLATGQIKTGSTSRTDRVAKYNELLRIEEMLGSNAKFAGNVFL</sequence>
<dbReference type="InterPro" id="IPR020810">
    <property type="entry name" value="Enolase_C"/>
</dbReference>
<evidence type="ECO:0000256" key="6">
    <source>
        <dbReference type="ARBA" id="ARBA00022525"/>
    </source>
</evidence>
<dbReference type="EC" id="4.2.1.11" evidence="4"/>
<comment type="caution">
    <text evidence="11">The sequence shown here is derived from an EMBL/GenBank/DDBJ whole genome shotgun (WGS) entry which is preliminary data.</text>
</comment>
<evidence type="ECO:0000256" key="3">
    <source>
        <dbReference type="ARBA" id="ARBA00009604"/>
    </source>
</evidence>
<evidence type="ECO:0000256" key="2">
    <source>
        <dbReference type="ARBA" id="ARBA00005031"/>
    </source>
</evidence>
<keyword evidence="9" id="KW-0456">Lyase</keyword>
<feature type="non-terminal residue" evidence="11">
    <location>
        <position position="1"/>
    </location>
</feature>